<comment type="caution">
    <text evidence="5">The sequence shown here is derived from an EMBL/GenBank/DDBJ whole genome shotgun (WGS) entry which is preliminary data.</text>
</comment>
<dbReference type="Proteomes" id="UP000017559">
    <property type="component" value="Unassembled WGS sequence"/>
</dbReference>
<comment type="similarity">
    <text evidence="1">Belongs to the carbon-nitrogen hydrolase superfamily. Nitrilase family.</text>
</comment>
<dbReference type="STRING" id="1381753.V2WZH8"/>
<protein>
    <submittedName>
        <fullName evidence="5">Nitrilase</fullName>
    </submittedName>
</protein>
<proteinExistence type="inferred from homology"/>
<dbReference type="PROSITE" id="PS50263">
    <property type="entry name" value="CN_HYDROLASE"/>
    <property type="match status" value="1"/>
</dbReference>
<dbReference type="CDD" id="cd07564">
    <property type="entry name" value="nitrilases_CHs"/>
    <property type="match status" value="1"/>
</dbReference>
<dbReference type="HOGENOM" id="CLU_030130_6_0_1"/>
<evidence type="ECO:0000259" key="4">
    <source>
        <dbReference type="PROSITE" id="PS50263"/>
    </source>
</evidence>
<dbReference type="OrthoDB" id="10250282at2759"/>
<dbReference type="EMBL" id="AWSO01000297">
    <property type="protein sequence ID" value="ESK92248.1"/>
    <property type="molecule type" value="Genomic_DNA"/>
</dbReference>
<dbReference type="SUPFAM" id="SSF56317">
    <property type="entry name" value="Carbon-nitrogen hydrolase"/>
    <property type="match status" value="1"/>
</dbReference>
<evidence type="ECO:0000313" key="5">
    <source>
        <dbReference type="EMBL" id="ESK92248.1"/>
    </source>
</evidence>
<evidence type="ECO:0000256" key="1">
    <source>
        <dbReference type="ARBA" id="ARBA00008129"/>
    </source>
</evidence>
<accession>V2WZH8</accession>
<dbReference type="InterPro" id="IPR000132">
    <property type="entry name" value="Nitrilase/CN_hydratase_CS"/>
</dbReference>
<evidence type="ECO:0000313" key="6">
    <source>
        <dbReference type="Proteomes" id="UP000017559"/>
    </source>
</evidence>
<dbReference type="KEGG" id="mrr:Moror_4710"/>
<dbReference type="PROSITE" id="PS00921">
    <property type="entry name" value="NITRIL_CHT_2"/>
    <property type="match status" value="1"/>
</dbReference>
<name>V2WZH8_MONRO</name>
<dbReference type="PANTHER" id="PTHR46044">
    <property type="entry name" value="NITRILASE"/>
    <property type="match status" value="1"/>
</dbReference>
<dbReference type="InterPro" id="IPR003010">
    <property type="entry name" value="C-N_Hydrolase"/>
</dbReference>
<keyword evidence="6" id="KW-1185">Reference proteome</keyword>
<dbReference type="InterPro" id="IPR036526">
    <property type="entry name" value="C-N_Hydrolase_sf"/>
</dbReference>
<feature type="domain" description="CN hydrolase" evidence="4">
    <location>
        <begin position="41"/>
        <end position="323"/>
    </location>
</feature>
<evidence type="ECO:0000256" key="2">
    <source>
        <dbReference type="ARBA" id="ARBA00022801"/>
    </source>
</evidence>
<reference evidence="5 6" key="1">
    <citation type="journal article" date="2014" name="BMC Genomics">
        <title>Genome and secretome analysis of the hemibiotrophic fungal pathogen, Moniliophthora roreri, which causes frosty pod rot disease of cacao: mechanisms of the biotrophic and necrotrophic phases.</title>
        <authorList>
            <person name="Meinhardt L.W."/>
            <person name="Costa G.G.L."/>
            <person name="Thomazella D.P.T."/>
            <person name="Teixeira P.J.P.L."/>
            <person name="Carazzolle M.F."/>
            <person name="Schuster S.C."/>
            <person name="Carlson J.E."/>
            <person name="Guiltinan M.J."/>
            <person name="Mieczkowski P."/>
            <person name="Farmer A."/>
            <person name="Ramaraj T."/>
            <person name="Crozier J."/>
            <person name="Davis R.E."/>
            <person name="Shao J."/>
            <person name="Melnick R.L."/>
            <person name="Pereira G.A.G."/>
            <person name="Bailey B.A."/>
        </authorList>
    </citation>
    <scope>NUCLEOTIDE SEQUENCE [LARGE SCALE GENOMIC DNA]</scope>
    <source>
        <strain evidence="5 6">MCA 2997</strain>
    </source>
</reference>
<evidence type="ECO:0000256" key="3">
    <source>
        <dbReference type="PROSITE-ProRule" id="PRU10139"/>
    </source>
</evidence>
<dbReference type="PROSITE" id="PS00920">
    <property type="entry name" value="NITRIL_CHT_1"/>
    <property type="match status" value="1"/>
</dbReference>
<dbReference type="PANTHER" id="PTHR46044:SF14">
    <property type="entry name" value="ARYLACETONITRILASE"/>
    <property type="match status" value="1"/>
</dbReference>
<feature type="active site" description="Proton acceptor" evidence="3">
    <location>
        <position position="90"/>
    </location>
</feature>
<dbReference type="InterPro" id="IPR044149">
    <property type="entry name" value="Nitrilases_CHs"/>
</dbReference>
<keyword evidence="2" id="KW-0378">Hydrolase</keyword>
<dbReference type="Pfam" id="PF00795">
    <property type="entry name" value="CN_hydrolase"/>
    <property type="match status" value="1"/>
</dbReference>
<dbReference type="Gene3D" id="3.60.110.10">
    <property type="entry name" value="Carbon-nitrogen hydrolase"/>
    <property type="match status" value="1"/>
</dbReference>
<gene>
    <name evidence="5" type="ORF">Moror_4710</name>
</gene>
<organism evidence="5 6">
    <name type="scientific">Moniliophthora roreri (strain MCA 2997)</name>
    <name type="common">Cocoa frosty pod rot fungus</name>
    <name type="synonym">Crinipellis roreri</name>
    <dbReference type="NCBI Taxonomy" id="1381753"/>
    <lineage>
        <taxon>Eukaryota</taxon>
        <taxon>Fungi</taxon>
        <taxon>Dikarya</taxon>
        <taxon>Basidiomycota</taxon>
        <taxon>Agaricomycotina</taxon>
        <taxon>Agaricomycetes</taxon>
        <taxon>Agaricomycetidae</taxon>
        <taxon>Agaricales</taxon>
        <taxon>Marasmiineae</taxon>
        <taxon>Marasmiaceae</taxon>
        <taxon>Moniliophthora</taxon>
    </lineage>
</organism>
<sequence length="379" mass="41465">MSQATTTRQIFRMPVARLVGHESFPWQLSQYAKKAEASSQLSLALISGQKILKDLRCASLLQTQTHDESRCMSIIKEAAANGAQLIGFPEAFIPGYPMRVWAEAFDPVFFTKFQKASLSVTSSQYQRILQATRDAGIWVVLGFVEVDGNTMYAAQSIISSTGEVVLHRRKIKPTGHERTIWGEGPADSLKTAVQGPDGVIIGALNCWENIQPLLRFHHYSQGVQIHVASWPFFGSIADGASPQVSSDFQTTVSRFAAMEGPMFVISSTHILRPENAALCGLDGTPWNPKKGGGNAAIYGPDGVQLTPPVDPGEEKILYADIDLDHIKTAKLMADPVGHYSRPDLLSLYVATPPTNPAPLVRYNGKEDYSLLSRIPQLTE</sequence>
<dbReference type="GO" id="GO:0000257">
    <property type="term" value="F:nitrilase activity"/>
    <property type="evidence" value="ECO:0007669"/>
    <property type="project" value="UniProtKB-ARBA"/>
</dbReference>
<dbReference type="AlphaFoldDB" id="V2WZH8"/>
<dbReference type="GO" id="GO:0016836">
    <property type="term" value="F:hydro-lyase activity"/>
    <property type="evidence" value="ECO:0007669"/>
    <property type="project" value="UniProtKB-ARBA"/>
</dbReference>